<feature type="compositionally biased region" description="Basic residues" evidence="1">
    <location>
        <begin position="342"/>
        <end position="360"/>
    </location>
</feature>
<name>A0A8H7LM65_9AGAM</name>
<feature type="compositionally biased region" description="Basic residues" evidence="1">
    <location>
        <begin position="403"/>
        <end position="413"/>
    </location>
</feature>
<feature type="compositionally biased region" description="Basic residues" evidence="1">
    <location>
        <begin position="1"/>
        <end position="12"/>
    </location>
</feature>
<feature type="compositionally biased region" description="Basic residues" evidence="1">
    <location>
        <begin position="762"/>
        <end position="779"/>
    </location>
</feature>
<evidence type="ECO:0000313" key="2">
    <source>
        <dbReference type="EMBL" id="KAF8682496.1"/>
    </source>
</evidence>
<feature type="region of interest" description="Disordered" evidence="1">
    <location>
        <begin position="386"/>
        <end position="419"/>
    </location>
</feature>
<feature type="region of interest" description="Disordered" evidence="1">
    <location>
        <begin position="122"/>
        <end position="197"/>
    </location>
</feature>
<feature type="region of interest" description="Disordered" evidence="1">
    <location>
        <begin position="750"/>
        <end position="816"/>
    </location>
</feature>
<sequence length="829" mass="90925">MSASKAVRKRTFHPPCVPPPNPGGLDWGRGIKHGRSQSLSRAVYGPAPPRDTHPRANSVYPTPESSAWRPMVDIPSPRGIPLRAPDVSSATRSQAVEESYLSDLEEGKVAKVLNNGAVLTMYAGSDSSSDSDSSRKDSDSGGEDSGPDKLASGSEDEEYEGGGENENENGGVPPAATQKKQNQKLSAARRKVKVKAEGSKLMTRSTIKPKIMSIELLSQAERSVAMTHTRNSIMSLCGGKKQIKSLAELELRYQPDNEPLWVDEAGIVAMHPDRSFEDNMRGFGHLFDDIVTDSSRMAPSQQSFLSTVDSSVFRSCLNAGVFTTFKDTWKAIQDGTADEREKKKRANSRRSSRKTTKAVNRRNALENTELVFDNFQFLVDVGFQSSDSSEKESSDGECGMVKNKARSKRKKAKTVKEHSYRSEKATQILGALDVKYGLMKKRSGNSQYEVVKYVKTDSAVPKLRTKNLKISKWAIRQEWFDANPKLEQKSRGLIDSTKNVMPQEDIVKVLLHEYEPDPREYVDAPQHSALETSQPLPVQPSVPGQPNIRAPIRPDPISGLTLPNKTSMLPDQPFVPDSAPGHGAVIVAPASGTRSSITTQPLAPIQPSPPISPSAPLVARDQPLQAPTNVGIPFNLDRMQPDGQNSHRANNIQLDFANLNGDLSVDYMDFGAYVPDSQYERNGVWLSNPQGGHNNLVVPENTYLHSQQSRPRQMYPCQPYSNQPYPNLNRLYPTYPMTGQGEFGSNTEQSVVGLADGNPSKTKSRKEKIGKSGRNKSKMVKSSNACKRKSNGRVVEDESDEVEPVAGPSNTPANFSSVKKVRLTGLVGK</sequence>
<organism evidence="2 3">
    <name type="scientific">Rhizoctonia solani</name>
    <dbReference type="NCBI Taxonomy" id="456999"/>
    <lineage>
        <taxon>Eukaryota</taxon>
        <taxon>Fungi</taxon>
        <taxon>Dikarya</taxon>
        <taxon>Basidiomycota</taxon>
        <taxon>Agaricomycotina</taxon>
        <taxon>Agaricomycetes</taxon>
        <taxon>Cantharellales</taxon>
        <taxon>Ceratobasidiaceae</taxon>
        <taxon>Rhizoctonia</taxon>
    </lineage>
</organism>
<protein>
    <submittedName>
        <fullName evidence="2">Uncharacterized protein</fullName>
    </submittedName>
</protein>
<feature type="region of interest" description="Disordered" evidence="1">
    <location>
        <begin position="1"/>
        <end position="108"/>
    </location>
</feature>
<feature type="region of interest" description="Disordered" evidence="1">
    <location>
        <begin position="336"/>
        <end position="360"/>
    </location>
</feature>
<evidence type="ECO:0000313" key="3">
    <source>
        <dbReference type="Proteomes" id="UP000650582"/>
    </source>
</evidence>
<feature type="compositionally biased region" description="Acidic residues" evidence="1">
    <location>
        <begin position="154"/>
        <end position="167"/>
    </location>
</feature>
<gene>
    <name evidence="2" type="ORF">RHS04_02635</name>
</gene>
<dbReference type="EMBL" id="JACYCC010000035">
    <property type="protein sequence ID" value="KAF8682496.1"/>
    <property type="molecule type" value="Genomic_DNA"/>
</dbReference>
<reference evidence="2" key="1">
    <citation type="submission" date="2020-09" db="EMBL/GenBank/DDBJ databases">
        <title>Comparative genome analyses of four rice-infecting Rhizoctonia solani isolates reveal extensive enrichment of homogalacturonan modification genes.</title>
        <authorList>
            <person name="Lee D.-Y."/>
            <person name="Jeon J."/>
            <person name="Kim K.-T."/>
            <person name="Cheong K."/>
            <person name="Song H."/>
            <person name="Choi G."/>
            <person name="Ko J."/>
            <person name="Opiyo S.O."/>
            <person name="Zuo S."/>
            <person name="Madhav S."/>
            <person name="Lee Y.-H."/>
            <person name="Wang G.-L."/>
        </authorList>
    </citation>
    <scope>NUCLEOTIDE SEQUENCE</scope>
    <source>
        <strain evidence="2">AG1-IA YN-7</strain>
    </source>
</reference>
<accession>A0A8H7LM65</accession>
<dbReference type="AlphaFoldDB" id="A0A8H7LM65"/>
<dbReference type="Proteomes" id="UP000650582">
    <property type="component" value="Unassembled WGS sequence"/>
</dbReference>
<comment type="caution">
    <text evidence="2">The sequence shown here is derived from an EMBL/GenBank/DDBJ whole genome shotgun (WGS) entry which is preliminary data.</text>
</comment>
<evidence type="ECO:0000256" key="1">
    <source>
        <dbReference type="SAM" id="MobiDB-lite"/>
    </source>
</evidence>
<proteinExistence type="predicted"/>